<dbReference type="Proteomes" id="UP000242287">
    <property type="component" value="Unassembled WGS sequence"/>
</dbReference>
<name>A0A2A9NA37_9AGAR</name>
<dbReference type="AlphaFoldDB" id="A0A2A9NA37"/>
<protein>
    <submittedName>
        <fullName evidence="2">Uncharacterized protein</fullName>
    </submittedName>
</protein>
<sequence>MFPLVALLIQLSWGLSLEFEVGSHRICPEGVVGSIHDGDAIHFGGFYVIPIAV</sequence>
<accession>A0A2A9NA37</accession>
<feature type="signal peptide" evidence="1">
    <location>
        <begin position="1"/>
        <end position="16"/>
    </location>
</feature>
<dbReference type="EMBL" id="KZ303314">
    <property type="protein sequence ID" value="PFH44572.1"/>
    <property type="molecule type" value="Genomic_DNA"/>
</dbReference>
<proteinExistence type="predicted"/>
<keyword evidence="1" id="KW-0732">Signal</keyword>
<evidence type="ECO:0000313" key="3">
    <source>
        <dbReference type="Proteomes" id="UP000242287"/>
    </source>
</evidence>
<organism evidence="2 3">
    <name type="scientific">Amanita thiersii Skay4041</name>
    <dbReference type="NCBI Taxonomy" id="703135"/>
    <lineage>
        <taxon>Eukaryota</taxon>
        <taxon>Fungi</taxon>
        <taxon>Dikarya</taxon>
        <taxon>Basidiomycota</taxon>
        <taxon>Agaricomycotina</taxon>
        <taxon>Agaricomycetes</taxon>
        <taxon>Agaricomycetidae</taxon>
        <taxon>Agaricales</taxon>
        <taxon>Pluteineae</taxon>
        <taxon>Amanitaceae</taxon>
        <taxon>Amanita</taxon>
    </lineage>
</organism>
<evidence type="ECO:0000313" key="2">
    <source>
        <dbReference type="EMBL" id="PFH44572.1"/>
    </source>
</evidence>
<reference evidence="2 3" key="1">
    <citation type="submission" date="2014-02" db="EMBL/GenBank/DDBJ databases">
        <title>Transposable element dynamics among asymbiotic and ectomycorrhizal Amanita fungi.</title>
        <authorList>
            <consortium name="DOE Joint Genome Institute"/>
            <person name="Hess J."/>
            <person name="Skrede I."/>
            <person name="Wolfe B."/>
            <person name="LaButti K."/>
            <person name="Ohm R.A."/>
            <person name="Grigoriev I.V."/>
            <person name="Pringle A."/>
        </authorList>
    </citation>
    <scope>NUCLEOTIDE SEQUENCE [LARGE SCALE GENOMIC DNA]</scope>
    <source>
        <strain evidence="2 3">SKay4041</strain>
    </source>
</reference>
<feature type="chain" id="PRO_5012586318" evidence="1">
    <location>
        <begin position="17"/>
        <end position="53"/>
    </location>
</feature>
<evidence type="ECO:0000256" key="1">
    <source>
        <dbReference type="SAM" id="SignalP"/>
    </source>
</evidence>
<gene>
    <name evidence="2" type="ORF">AMATHDRAFT_11469</name>
</gene>
<keyword evidence="3" id="KW-1185">Reference proteome</keyword>